<dbReference type="EMBL" id="LWDX02032146">
    <property type="protein sequence ID" value="OEL27579.1"/>
    <property type="molecule type" value="Genomic_DNA"/>
</dbReference>
<evidence type="ECO:0000313" key="2">
    <source>
        <dbReference type="EMBL" id="OEL27579.1"/>
    </source>
</evidence>
<evidence type="ECO:0000256" key="1">
    <source>
        <dbReference type="SAM" id="MobiDB-lite"/>
    </source>
</evidence>
<reference evidence="2 3" key="1">
    <citation type="submission" date="2016-09" db="EMBL/GenBank/DDBJ databases">
        <title>The draft genome of Dichanthelium oligosanthes: A C3 panicoid grass species.</title>
        <authorList>
            <person name="Studer A.J."/>
            <person name="Schnable J.C."/>
            <person name="Brutnell T.P."/>
        </authorList>
    </citation>
    <scope>NUCLEOTIDE SEQUENCE [LARGE SCALE GENOMIC DNA]</scope>
    <source>
        <strain evidence="3">cv. Kellogg 1175</strain>
        <tissue evidence="2">Leaf</tissue>
    </source>
</reference>
<feature type="region of interest" description="Disordered" evidence="1">
    <location>
        <begin position="1"/>
        <end position="30"/>
    </location>
</feature>
<accession>A0A1E5VR38</accession>
<dbReference type="AlphaFoldDB" id="A0A1E5VR38"/>
<organism evidence="2 3">
    <name type="scientific">Dichanthelium oligosanthes</name>
    <dbReference type="NCBI Taxonomy" id="888268"/>
    <lineage>
        <taxon>Eukaryota</taxon>
        <taxon>Viridiplantae</taxon>
        <taxon>Streptophyta</taxon>
        <taxon>Embryophyta</taxon>
        <taxon>Tracheophyta</taxon>
        <taxon>Spermatophyta</taxon>
        <taxon>Magnoliopsida</taxon>
        <taxon>Liliopsida</taxon>
        <taxon>Poales</taxon>
        <taxon>Poaceae</taxon>
        <taxon>PACMAD clade</taxon>
        <taxon>Panicoideae</taxon>
        <taxon>Panicodae</taxon>
        <taxon>Paniceae</taxon>
        <taxon>Dichantheliinae</taxon>
        <taxon>Dichanthelium</taxon>
    </lineage>
</organism>
<proteinExistence type="predicted"/>
<dbReference type="STRING" id="888268.A0A1E5VR38"/>
<dbReference type="OrthoDB" id="10544002at2759"/>
<sequence length="214" mass="23816">MEGGGASLNPDTIMEKQMEAKRRQDKEREDFESYIEEMMEEDEEEGTKTMPPTQIVEYHAYYRHNARELAPDAAATTGGSIAALGIAKEAKTMCEWMSENNMLLDVFDDALPEELHDSRMVRVRTLYFMIDILEKSSAAAGNKIDKEESASRNGPGSDGNDIAADEAANTAGYGYAISFFLSFLMQAKRISLLLLDDKHCDTVSLHCTITVIPQ</sequence>
<feature type="compositionally biased region" description="Basic and acidic residues" evidence="1">
    <location>
        <begin position="13"/>
        <end position="30"/>
    </location>
</feature>
<gene>
    <name evidence="2" type="ORF">BAE44_0011400</name>
</gene>
<dbReference type="Proteomes" id="UP000095767">
    <property type="component" value="Unassembled WGS sequence"/>
</dbReference>
<feature type="region of interest" description="Disordered" evidence="1">
    <location>
        <begin position="141"/>
        <end position="161"/>
    </location>
</feature>
<name>A0A1E5VR38_9POAL</name>
<protein>
    <submittedName>
        <fullName evidence="2">Uncharacterized protein</fullName>
    </submittedName>
</protein>
<keyword evidence="3" id="KW-1185">Reference proteome</keyword>
<evidence type="ECO:0000313" key="3">
    <source>
        <dbReference type="Proteomes" id="UP000095767"/>
    </source>
</evidence>
<comment type="caution">
    <text evidence="2">The sequence shown here is derived from an EMBL/GenBank/DDBJ whole genome shotgun (WGS) entry which is preliminary data.</text>
</comment>